<feature type="domain" description="Zn(2)-C6 fungal-type" evidence="7">
    <location>
        <begin position="11"/>
        <end position="39"/>
    </location>
</feature>
<dbReference type="RefSeq" id="XP_033573233.1">
    <property type="nucleotide sequence ID" value="XM_033714706.1"/>
</dbReference>
<dbReference type="OrthoDB" id="2593732at2759"/>
<reference evidence="8 10" key="1">
    <citation type="journal article" date="2020" name="Stud. Mycol.">
        <title>101 Dothideomycetes genomes: a test case for predicting lifestyles and emergence of pathogens.</title>
        <authorList>
            <person name="Haridas S."/>
            <person name="Albert R."/>
            <person name="Binder M."/>
            <person name="Bloem J."/>
            <person name="Labutti K."/>
            <person name="Salamov A."/>
            <person name="Andreopoulos B."/>
            <person name="Baker S."/>
            <person name="Barry K."/>
            <person name="Bills G."/>
            <person name="Bluhm B."/>
            <person name="Cannon C."/>
            <person name="Castanera R."/>
            <person name="Culley D."/>
            <person name="Daum C."/>
            <person name="Ezra D."/>
            <person name="Gonzalez J."/>
            <person name="Henrissat B."/>
            <person name="Kuo A."/>
            <person name="Liang C."/>
            <person name="Lipzen A."/>
            <person name="Lutzoni F."/>
            <person name="Magnuson J."/>
            <person name="Mondo S."/>
            <person name="Nolan M."/>
            <person name="Ohm R."/>
            <person name="Pangilinan J."/>
            <person name="Park H.-J."/>
            <person name="Ramirez L."/>
            <person name="Alfaro M."/>
            <person name="Sun H."/>
            <person name="Tritt A."/>
            <person name="Yoshinaga Y."/>
            <person name="Zwiers L.-H."/>
            <person name="Turgeon B."/>
            <person name="Goodwin S."/>
            <person name="Spatafora J."/>
            <person name="Crous P."/>
            <person name="Grigoriev I."/>
        </authorList>
    </citation>
    <scope>NUCLEOTIDE SEQUENCE</scope>
    <source>
        <strain evidence="8 10">CBS 304.34</strain>
    </source>
</reference>
<keyword evidence="9" id="KW-1185">Reference proteome</keyword>
<evidence type="ECO:0000256" key="2">
    <source>
        <dbReference type="ARBA" id="ARBA00022833"/>
    </source>
</evidence>
<dbReference type="Gene3D" id="4.10.240.10">
    <property type="entry name" value="Zn(2)-C6 fungal-type DNA-binding domain"/>
    <property type="match status" value="1"/>
</dbReference>
<dbReference type="GO" id="GO:0008270">
    <property type="term" value="F:zinc ion binding"/>
    <property type="evidence" value="ECO:0007669"/>
    <property type="project" value="InterPro"/>
</dbReference>
<dbReference type="GeneID" id="54455599"/>
<keyword evidence="5" id="KW-0804">Transcription</keyword>
<keyword evidence="4" id="KW-0238">DNA-binding</keyword>
<dbReference type="PROSITE" id="PS50048">
    <property type="entry name" value="ZN2_CY6_FUNGAL_2"/>
    <property type="match status" value="1"/>
</dbReference>
<keyword evidence="1" id="KW-0479">Metal-binding</keyword>
<dbReference type="InterPro" id="IPR001138">
    <property type="entry name" value="Zn2Cys6_DnaBD"/>
</dbReference>
<dbReference type="GO" id="GO:0003677">
    <property type="term" value="F:DNA binding"/>
    <property type="evidence" value="ECO:0007669"/>
    <property type="project" value="UniProtKB-KW"/>
</dbReference>
<dbReference type="Pfam" id="PF00172">
    <property type="entry name" value="Zn_clus"/>
    <property type="match status" value="1"/>
</dbReference>
<accession>A0A6A6YCE0</accession>
<feature type="non-terminal residue" evidence="8">
    <location>
        <position position="1"/>
    </location>
</feature>
<evidence type="ECO:0000313" key="10">
    <source>
        <dbReference type="RefSeq" id="XP_033573233.1"/>
    </source>
</evidence>
<evidence type="ECO:0000256" key="5">
    <source>
        <dbReference type="ARBA" id="ARBA00023163"/>
    </source>
</evidence>
<dbReference type="PANTHER" id="PTHR36206:SF4">
    <property type="entry name" value="HYPOTHETICAL CONSERVED PROTEIN (EUROFUNG)-RELATED"/>
    <property type="match status" value="1"/>
</dbReference>
<evidence type="ECO:0000256" key="3">
    <source>
        <dbReference type="ARBA" id="ARBA00023015"/>
    </source>
</evidence>
<evidence type="ECO:0000256" key="6">
    <source>
        <dbReference type="ARBA" id="ARBA00023242"/>
    </source>
</evidence>
<dbReference type="CDD" id="cd00067">
    <property type="entry name" value="GAL4"/>
    <property type="match status" value="1"/>
</dbReference>
<dbReference type="InterPro" id="IPR036864">
    <property type="entry name" value="Zn2-C6_fun-type_DNA-bd_sf"/>
</dbReference>
<protein>
    <recommendedName>
        <fullName evidence="7">Zn(2)-C6 fungal-type domain-containing protein</fullName>
    </recommendedName>
</protein>
<reference evidence="10" key="3">
    <citation type="submission" date="2025-04" db="UniProtKB">
        <authorList>
            <consortium name="RefSeq"/>
        </authorList>
    </citation>
    <scope>IDENTIFICATION</scope>
    <source>
        <strain evidence="10">CBS 304.34</strain>
    </source>
</reference>
<dbReference type="SMART" id="SM00066">
    <property type="entry name" value="GAL4"/>
    <property type="match status" value="1"/>
</dbReference>
<evidence type="ECO:0000313" key="9">
    <source>
        <dbReference type="Proteomes" id="UP000504636"/>
    </source>
</evidence>
<keyword evidence="3" id="KW-0805">Transcription regulation</keyword>
<dbReference type="PANTHER" id="PTHR36206">
    <property type="entry name" value="ASPERCRYPTIN BIOSYNTHESIS CLUSTER-SPECIFIC TRANSCRIPTION REGULATOR ATNN-RELATED"/>
    <property type="match status" value="1"/>
</dbReference>
<dbReference type="AlphaFoldDB" id="A0A6A6YCE0"/>
<reference evidence="10" key="2">
    <citation type="submission" date="2020-04" db="EMBL/GenBank/DDBJ databases">
        <authorList>
            <consortium name="NCBI Genome Project"/>
        </authorList>
    </citation>
    <scope>NUCLEOTIDE SEQUENCE</scope>
    <source>
        <strain evidence="10">CBS 304.34</strain>
    </source>
</reference>
<dbReference type="Pfam" id="PF11951">
    <property type="entry name" value="Fungal_trans_2"/>
    <property type="match status" value="1"/>
</dbReference>
<keyword evidence="6" id="KW-0539">Nucleus</keyword>
<dbReference type="GO" id="GO:0000981">
    <property type="term" value="F:DNA-binding transcription factor activity, RNA polymerase II-specific"/>
    <property type="evidence" value="ECO:0007669"/>
    <property type="project" value="InterPro"/>
</dbReference>
<name>A0A6A6YCE0_9PEZI</name>
<dbReference type="EMBL" id="MU003707">
    <property type="protein sequence ID" value="KAF2806269.1"/>
    <property type="molecule type" value="Genomic_DNA"/>
</dbReference>
<evidence type="ECO:0000256" key="4">
    <source>
        <dbReference type="ARBA" id="ARBA00023125"/>
    </source>
</evidence>
<evidence type="ECO:0000313" key="8">
    <source>
        <dbReference type="EMBL" id="KAF2806269.1"/>
    </source>
</evidence>
<dbReference type="InterPro" id="IPR021858">
    <property type="entry name" value="Fun_TF"/>
</dbReference>
<evidence type="ECO:0000259" key="7">
    <source>
        <dbReference type="PROSITE" id="PS50048"/>
    </source>
</evidence>
<feature type="non-terminal residue" evidence="8">
    <location>
        <position position="499"/>
    </location>
</feature>
<keyword evidence="2" id="KW-0862">Zinc</keyword>
<dbReference type="PROSITE" id="PS00463">
    <property type="entry name" value="ZN2_CY6_FUNGAL_1"/>
    <property type="match status" value="1"/>
</dbReference>
<dbReference type="InterPro" id="IPR052360">
    <property type="entry name" value="Transcr_Regulatory_Proteins"/>
</dbReference>
<sequence length="499" mass="56102">TRRAGSKVRTGCLTCKIRRVKCDEKKPSCFRCTSTGRKCDGYPQDISDLQFKVTVFQQLSNRRPGLPMLSGLGDNVQYLEFYHACARPTLSSHFDSEFWSRISLQLAQSEPAIRHALIALGYLHKTESGNLRDARTRFAARSENKILLLNYNKAVKHLADRMVEPSYTPEIGLVTCLLFICIEYMRGNWATAFMHLTNGLNIISAWRKTHAISSSNGSVSPQSPPGSTSSVSSSSASLIEEMLLPIYIRSIAAALMYGVPVEKVSDHLPTSFEMRPFTTIFDAQVSSHELRNLSLLFIRDWGKRLFEGDRIAEKDVELQSYLLDCHHSWLSGLETLERNGALSKEDRTIASQLRVTYYATYIFISCVTETSQMQYDQHLDTFKALVYHAKLVLAIASSPSARPAANFTFEGSVVAPLFFCANRCRCPITRREAIALLALNPPREGLWDPQQNVVIATRAMEIEEREVDPATGWPVDRTRLYSVVIDGNMDGNGRFSARF</sequence>
<proteinExistence type="predicted"/>
<dbReference type="Proteomes" id="UP000504636">
    <property type="component" value="Unplaced"/>
</dbReference>
<evidence type="ECO:0000256" key="1">
    <source>
        <dbReference type="ARBA" id="ARBA00022723"/>
    </source>
</evidence>
<dbReference type="SUPFAM" id="SSF57701">
    <property type="entry name" value="Zn2/Cys6 DNA-binding domain"/>
    <property type="match status" value="1"/>
</dbReference>
<gene>
    <name evidence="8 10" type="ORF">BDZ99DRAFT_362968</name>
</gene>
<organism evidence="8">
    <name type="scientific">Mytilinidion resinicola</name>
    <dbReference type="NCBI Taxonomy" id="574789"/>
    <lineage>
        <taxon>Eukaryota</taxon>
        <taxon>Fungi</taxon>
        <taxon>Dikarya</taxon>
        <taxon>Ascomycota</taxon>
        <taxon>Pezizomycotina</taxon>
        <taxon>Dothideomycetes</taxon>
        <taxon>Pleosporomycetidae</taxon>
        <taxon>Mytilinidiales</taxon>
        <taxon>Mytilinidiaceae</taxon>
        <taxon>Mytilinidion</taxon>
    </lineage>
</organism>